<dbReference type="Pfam" id="PF03724">
    <property type="entry name" value="META"/>
    <property type="match status" value="1"/>
</dbReference>
<sequence>MSRLSVTITHGVALLGLMIAPLMAHAEPASPVGSWQIVRIGDQDAASQVKSRLRFAADGTVTGTGGCNRLRAHATIADERLSFGPIISTRMACFGAAMQQESAVLTKLEKVKNWHRQGDVLVLSDENKKTVLILTRSD</sequence>
<dbReference type="EMBL" id="CP014674">
    <property type="protein sequence ID" value="AOX16491.1"/>
    <property type="molecule type" value="Genomic_DNA"/>
</dbReference>
<dbReference type="OrthoDB" id="9809132at2"/>
<name>A0A1D8US76_9PROT</name>
<keyword evidence="2" id="KW-1185">Reference proteome</keyword>
<dbReference type="RefSeq" id="WP_070402247.1">
    <property type="nucleotide sequence ID" value="NZ_BJVW01000002.1"/>
</dbReference>
<evidence type="ECO:0000313" key="1">
    <source>
        <dbReference type="EMBL" id="AOX16491.1"/>
    </source>
</evidence>
<dbReference type="PANTHER" id="PTHR35535">
    <property type="entry name" value="HEAT SHOCK PROTEIN HSLJ"/>
    <property type="match status" value="1"/>
</dbReference>
<dbReference type="KEGG" id="kba:A0U89_04420"/>
<dbReference type="InterPro" id="IPR038670">
    <property type="entry name" value="HslJ-like_sf"/>
</dbReference>
<dbReference type="InterPro" id="IPR053147">
    <property type="entry name" value="Hsp_HslJ-like"/>
</dbReference>
<dbReference type="PANTHER" id="PTHR35535:SF1">
    <property type="entry name" value="HEAT SHOCK PROTEIN HSLJ"/>
    <property type="match status" value="1"/>
</dbReference>
<dbReference type="InterPro" id="IPR005184">
    <property type="entry name" value="DUF306_Meta_HslJ"/>
</dbReference>
<protein>
    <submittedName>
        <fullName evidence="1">Uncharacterized protein</fullName>
    </submittedName>
</protein>
<reference evidence="1 2" key="1">
    <citation type="journal article" date="2016" name="Microb. Cell Fact.">
        <title>Dissection of exopolysaccharide biosynthesis in Kozakia baliensis.</title>
        <authorList>
            <person name="Brandt J.U."/>
            <person name="Jakob F."/>
            <person name="Behr J."/>
            <person name="Geissler A.J."/>
            <person name="Vogel R.F."/>
        </authorList>
    </citation>
    <scope>NUCLEOTIDE SEQUENCE [LARGE SCALE GENOMIC DNA]</scope>
    <source>
        <strain evidence="1 2">DSM 14400</strain>
    </source>
</reference>
<evidence type="ECO:0000313" key="2">
    <source>
        <dbReference type="Proteomes" id="UP000179145"/>
    </source>
</evidence>
<dbReference type="Gene3D" id="2.40.128.270">
    <property type="match status" value="1"/>
</dbReference>
<proteinExistence type="predicted"/>
<accession>A0A1D8US76</accession>
<dbReference type="eggNOG" id="COG3187">
    <property type="taxonomic scope" value="Bacteria"/>
</dbReference>
<dbReference type="AlphaFoldDB" id="A0A1D8US76"/>
<dbReference type="Proteomes" id="UP000179145">
    <property type="component" value="Chromosome"/>
</dbReference>
<organism evidence="1 2">
    <name type="scientific">Kozakia baliensis</name>
    <dbReference type="NCBI Taxonomy" id="153496"/>
    <lineage>
        <taxon>Bacteria</taxon>
        <taxon>Pseudomonadati</taxon>
        <taxon>Pseudomonadota</taxon>
        <taxon>Alphaproteobacteria</taxon>
        <taxon>Acetobacterales</taxon>
        <taxon>Acetobacteraceae</taxon>
        <taxon>Kozakia</taxon>
    </lineage>
</organism>
<gene>
    <name evidence="1" type="ORF">A0U89_04420</name>
</gene>
<dbReference type="STRING" id="153496.A0U89_04420"/>